<dbReference type="RefSeq" id="XP_009043573.1">
    <property type="nucleotide sequence ID" value="XM_009045325.1"/>
</dbReference>
<dbReference type="KEGG" id="aaf:AURANDRAFT_69553"/>
<proteinExistence type="predicted"/>
<evidence type="ECO:0000313" key="3">
    <source>
        <dbReference type="Proteomes" id="UP000002729"/>
    </source>
</evidence>
<accession>F0YT31</accession>
<dbReference type="GeneID" id="20227608"/>
<feature type="non-terminal residue" evidence="2">
    <location>
        <position position="1"/>
    </location>
</feature>
<reference evidence="2 3" key="1">
    <citation type="journal article" date="2011" name="Proc. Natl. Acad. Sci. U.S.A.">
        <title>Niche of harmful alga Aureococcus anophagefferens revealed through ecogenomics.</title>
        <authorList>
            <person name="Gobler C.J."/>
            <person name="Berry D.L."/>
            <person name="Dyhrman S.T."/>
            <person name="Wilhelm S.W."/>
            <person name="Salamov A."/>
            <person name="Lobanov A.V."/>
            <person name="Zhang Y."/>
            <person name="Collier J.L."/>
            <person name="Wurch L.L."/>
            <person name="Kustka A.B."/>
            <person name="Dill B.D."/>
            <person name="Shah M."/>
            <person name="VerBerkmoes N.C."/>
            <person name="Kuo A."/>
            <person name="Terry A."/>
            <person name="Pangilinan J."/>
            <person name="Lindquist E.A."/>
            <person name="Lucas S."/>
            <person name="Paulsen I.T."/>
            <person name="Hattenrath-Lehmann T.K."/>
            <person name="Talmage S.C."/>
            <person name="Walker E.A."/>
            <person name="Koch F."/>
            <person name="Burson A.M."/>
            <person name="Marcoval M.A."/>
            <person name="Tang Y.Z."/>
            <person name="Lecleir G.R."/>
            <person name="Coyne K.J."/>
            <person name="Berg G.M."/>
            <person name="Bertrand E.M."/>
            <person name="Saito M.A."/>
            <person name="Gladyshev V.N."/>
            <person name="Grigoriev I.V."/>
        </authorList>
    </citation>
    <scope>NUCLEOTIDE SEQUENCE [LARGE SCALE GENOMIC DNA]</scope>
    <source>
        <strain evidence="3">CCMP 1984</strain>
    </source>
</reference>
<dbReference type="Proteomes" id="UP000002729">
    <property type="component" value="Unassembled WGS sequence"/>
</dbReference>
<dbReference type="EMBL" id="GL834264">
    <property type="protein sequence ID" value="EGB01728.1"/>
    <property type="molecule type" value="Genomic_DNA"/>
</dbReference>
<sequence length="315" mass="34817">AFDADYRLTGLEKLLAKAAVNDDGLVEDMKTELRNEFATIKNTFKHYACQSSEMFTMGWNSWNVFVKLLCAGEGDDEPPSTPATPPPETPPPATPESRPGSSSSPAKPRTPGGGKRGGAALRRSDTDMIFFKACTIGPKGPMNPMKSLNRFQFLEAVVRLGVGRWKNDVDSPLDAVLKTLERMAAMLEDAAEQHMFHDRLWCEMTDDSHRANMEGLRRCYRLHIGDGERPGVEKRMSLGEWLGLANKLGLFDDGPGRAPVTERDAKAAFSRALVVHEDELGGEACRKLTYIEFVECLLRVADAQAKSDDGKRERA</sequence>
<dbReference type="AlphaFoldDB" id="F0YT31"/>
<evidence type="ECO:0000313" key="2">
    <source>
        <dbReference type="EMBL" id="EGB01728.1"/>
    </source>
</evidence>
<dbReference type="InParanoid" id="F0YT31"/>
<organism evidence="3">
    <name type="scientific">Aureococcus anophagefferens</name>
    <name type="common">Harmful bloom alga</name>
    <dbReference type="NCBI Taxonomy" id="44056"/>
    <lineage>
        <taxon>Eukaryota</taxon>
        <taxon>Sar</taxon>
        <taxon>Stramenopiles</taxon>
        <taxon>Ochrophyta</taxon>
        <taxon>Pelagophyceae</taxon>
        <taxon>Pelagomonadales</taxon>
        <taxon>Pelagomonadaceae</taxon>
        <taxon>Aureococcus</taxon>
    </lineage>
</organism>
<protein>
    <submittedName>
        <fullName evidence="2">Uncharacterized protein</fullName>
    </submittedName>
</protein>
<feature type="non-terminal residue" evidence="2">
    <location>
        <position position="315"/>
    </location>
</feature>
<gene>
    <name evidence="2" type="ORF">AURANDRAFT_69553</name>
</gene>
<feature type="compositionally biased region" description="Pro residues" evidence="1">
    <location>
        <begin position="79"/>
        <end position="94"/>
    </location>
</feature>
<feature type="region of interest" description="Disordered" evidence="1">
    <location>
        <begin position="73"/>
        <end position="121"/>
    </location>
</feature>
<name>F0YT31_AURAN</name>
<keyword evidence="3" id="KW-1185">Reference proteome</keyword>
<dbReference type="OrthoDB" id="120976at2759"/>
<evidence type="ECO:0000256" key="1">
    <source>
        <dbReference type="SAM" id="MobiDB-lite"/>
    </source>
</evidence>